<sequence>MFDNIPAYYLLIGTTIMAAAMGTFALFIRIRAQKKPVNAKKILIPPIAMSTGASMFLFEEFRVAPPQILEAVAVGLVFSTILIATSKFEVREGAIYMKQSKAFPFILIGLLIFRIIMKIIFADNFDVGELGGMFFILAFAMLLPWRIGMLIKYKKLEKSQIVS</sequence>
<keyword evidence="1" id="KW-0472">Membrane</keyword>
<comment type="caution">
    <text evidence="2">The sequence shown here is derived from an EMBL/GenBank/DDBJ whole genome shotgun (WGS) entry which is preliminary data.</text>
</comment>
<feature type="transmembrane region" description="Helical" evidence="1">
    <location>
        <begin position="71"/>
        <end position="90"/>
    </location>
</feature>
<keyword evidence="1" id="KW-1133">Transmembrane helix</keyword>
<dbReference type="InterPro" id="IPR058247">
    <property type="entry name" value="DUF1453"/>
</dbReference>
<name>A0ABS9UGJ2_9BACL</name>
<gene>
    <name evidence="2" type="ORF">LZ480_16325</name>
</gene>
<dbReference type="InterPro" id="IPR031306">
    <property type="entry name" value="CcdC"/>
</dbReference>
<evidence type="ECO:0000313" key="3">
    <source>
        <dbReference type="Proteomes" id="UP001316087"/>
    </source>
</evidence>
<dbReference type="Proteomes" id="UP001316087">
    <property type="component" value="Unassembled WGS sequence"/>
</dbReference>
<keyword evidence="3" id="KW-1185">Reference proteome</keyword>
<feature type="transmembrane region" description="Helical" evidence="1">
    <location>
        <begin position="102"/>
        <end position="121"/>
    </location>
</feature>
<feature type="transmembrane region" description="Helical" evidence="1">
    <location>
        <begin position="42"/>
        <end position="59"/>
    </location>
</feature>
<evidence type="ECO:0000256" key="1">
    <source>
        <dbReference type="SAM" id="Phobius"/>
    </source>
</evidence>
<feature type="transmembrane region" description="Helical" evidence="1">
    <location>
        <begin position="133"/>
        <end position="151"/>
    </location>
</feature>
<dbReference type="PANTHER" id="PTHR39164:SF1">
    <property type="entry name" value="PROTEIN CCDC"/>
    <property type="match status" value="1"/>
</dbReference>
<dbReference type="PANTHER" id="PTHR39164">
    <property type="entry name" value="PROTEIN CCDC"/>
    <property type="match status" value="1"/>
</dbReference>
<dbReference type="Pfam" id="PF07301">
    <property type="entry name" value="DUF1453"/>
    <property type="match status" value="1"/>
</dbReference>
<dbReference type="PIRSF" id="PIRSF021441">
    <property type="entry name" value="DUF1453"/>
    <property type="match status" value="1"/>
</dbReference>
<organism evidence="2 3">
    <name type="scientific">Solibacillus palustris</name>
    <dbReference type="NCBI Taxonomy" id="2908203"/>
    <lineage>
        <taxon>Bacteria</taxon>
        <taxon>Bacillati</taxon>
        <taxon>Bacillota</taxon>
        <taxon>Bacilli</taxon>
        <taxon>Bacillales</taxon>
        <taxon>Caryophanaceae</taxon>
        <taxon>Solibacillus</taxon>
    </lineage>
</organism>
<feature type="transmembrane region" description="Helical" evidence="1">
    <location>
        <begin position="6"/>
        <end position="30"/>
    </location>
</feature>
<accession>A0ABS9UGJ2</accession>
<proteinExistence type="predicted"/>
<dbReference type="RefSeq" id="WP_241370611.1">
    <property type="nucleotide sequence ID" value="NZ_JAKZFC010000007.1"/>
</dbReference>
<evidence type="ECO:0000313" key="2">
    <source>
        <dbReference type="EMBL" id="MCH7323442.1"/>
    </source>
</evidence>
<protein>
    <submittedName>
        <fullName evidence="2">Cytochrome c biogenesis protein CcdC</fullName>
    </submittedName>
</protein>
<dbReference type="EMBL" id="JAKZFC010000007">
    <property type="protein sequence ID" value="MCH7323442.1"/>
    <property type="molecule type" value="Genomic_DNA"/>
</dbReference>
<keyword evidence="1" id="KW-0812">Transmembrane</keyword>
<reference evidence="2 3" key="1">
    <citation type="submission" date="2022-03" db="EMBL/GenBank/DDBJ databases">
        <authorList>
            <person name="Jo J.-H."/>
            <person name="Im W.-T."/>
        </authorList>
    </citation>
    <scope>NUCLEOTIDE SEQUENCE [LARGE SCALE GENOMIC DNA]</scope>
    <source>
        <strain evidence="2 3">MA9</strain>
    </source>
</reference>